<dbReference type="PANTHER" id="PTHR35862:SF1">
    <property type="entry name" value="FELS-2 PROPHAGE PROTEIN"/>
    <property type="match status" value="1"/>
</dbReference>
<gene>
    <name evidence="2" type="ORF">SAMN02745724_03623</name>
</gene>
<organism evidence="2 3">
    <name type="scientific">Pseudoalteromonas denitrificans DSM 6059</name>
    <dbReference type="NCBI Taxonomy" id="1123010"/>
    <lineage>
        <taxon>Bacteria</taxon>
        <taxon>Pseudomonadati</taxon>
        <taxon>Pseudomonadota</taxon>
        <taxon>Gammaproteobacteria</taxon>
        <taxon>Alteromonadales</taxon>
        <taxon>Pseudoalteromonadaceae</taxon>
        <taxon>Pseudoalteromonas</taxon>
    </lineage>
</organism>
<name>A0A1I1Q2F1_9GAMM</name>
<dbReference type="Pfam" id="PF26078">
    <property type="entry name" value="Baseplate_J_M"/>
    <property type="match status" value="1"/>
</dbReference>
<dbReference type="InterPro" id="IPR058531">
    <property type="entry name" value="Baseplate_J_M"/>
</dbReference>
<dbReference type="InterPro" id="IPR052726">
    <property type="entry name" value="Phage_Baseplate_Hub"/>
</dbReference>
<accession>A0A1I1Q2F1</accession>
<proteinExistence type="predicted"/>
<evidence type="ECO:0000313" key="2">
    <source>
        <dbReference type="EMBL" id="SFD14038.1"/>
    </source>
</evidence>
<sequence>MNTPIDLTQLFAPDIVEALDYETIFDEMLQALQNKTDQFNTLIESDPAFKILEVAAYRELLLRQRVNDASKSVMLAYATGNDLDNLAALFGVKRQCISDSESDELIMESDTRFRMRIPLSLEGHSTAGPVGAYKFHTLSASVDVKDVSVATPEPGKVLVTVLANTQTGLPSQALLNQILQRLNDEDIRPLTDWVNVQAAHIINYQIEANIELNSGPGKTQTLDNVNLKVNEFIQQAHQLGNEITVSGLYAAMHQVGVKKVKLLQPVSDIQVTTEQAAYCNDIKINTVQ</sequence>
<dbReference type="EMBL" id="FOLO01000035">
    <property type="protein sequence ID" value="SFD14038.1"/>
    <property type="molecule type" value="Genomic_DNA"/>
</dbReference>
<dbReference type="AlphaFoldDB" id="A0A1I1Q2F1"/>
<evidence type="ECO:0000313" key="3">
    <source>
        <dbReference type="Proteomes" id="UP000198862"/>
    </source>
</evidence>
<feature type="domain" description="Baseplate J-like central" evidence="1">
    <location>
        <begin position="125"/>
        <end position="198"/>
    </location>
</feature>
<dbReference type="InterPro" id="IPR014507">
    <property type="entry name" value="Baseplate_assembly_J_pred"/>
</dbReference>
<dbReference type="Proteomes" id="UP000198862">
    <property type="component" value="Unassembled WGS sequence"/>
</dbReference>
<keyword evidence="3" id="KW-1185">Reference proteome</keyword>
<dbReference type="PIRSF" id="PIRSF020481">
    <property type="entry name" value="BAP"/>
    <property type="match status" value="1"/>
</dbReference>
<dbReference type="STRING" id="1123010.SAMN02745724_03623"/>
<dbReference type="RefSeq" id="WP_091987738.1">
    <property type="nucleotide sequence ID" value="NZ_FOLO01000035.1"/>
</dbReference>
<dbReference type="PANTHER" id="PTHR35862">
    <property type="entry name" value="FELS-2 PROPHAGE PROTEIN"/>
    <property type="match status" value="1"/>
</dbReference>
<protein>
    <submittedName>
        <fullName evidence="2">Phage-related baseplate assembly protein</fullName>
    </submittedName>
</protein>
<dbReference type="OrthoDB" id="9793802at2"/>
<evidence type="ECO:0000259" key="1">
    <source>
        <dbReference type="Pfam" id="PF26078"/>
    </source>
</evidence>
<reference evidence="2 3" key="1">
    <citation type="submission" date="2016-10" db="EMBL/GenBank/DDBJ databases">
        <authorList>
            <person name="de Groot N.N."/>
        </authorList>
    </citation>
    <scope>NUCLEOTIDE SEQUENCE [LARGE SCALE GENOMIC DNA]</scope>
    <source>
        <strain evidence="2 3">DSM 6059</strain>
    </source>
</reference>